<dbReference type="GO" id="GO:0016746">
    <property type="term" value="F:acyltransferase activity"/>
    <property type="evidence" value="ECO:0007669"/>
    <property type="project" value="InterPro"/>
</dbReference>
<dbReference type="InterPro" id="IPR016039">
    <property type="entry name" value="Thiolase-like"/>
</dbReference>
<feature type="domain" description="Beta-ketoacyl synthase C-terminal" evidence="1">
    <location>
        <begin position="1"/>
        <end position="32"/>
    </location>
</feature>
<dbReference type="EMBL" id="JAOA01000052">
    <property type="protein sequence ID" value="ETZ96312.1"/>
    <property type="molecule type" value="Genomic_DNA"/>
</dbReference>
<dbReference type="Proteomes" id="UP000020561">
    <property type="component" value="Unassembled WGS sequence"/>
</dbReference>
<dbReference type="InterPro" id="IPR014031">
    <property type="entry name" value="Ketoacyl_synth_C"/>
</dbReference>
<comment type="caution">
    <text evidence="2">The sequence shown here is derived from an EMBL/GenBank/DDBJ whole genome shotgun (WGS) entry which is preliminary data.</text>
</comment>
<dbReference type="Pfam" id="PF02801">
    <property type="entry name" value="Ketoacyl-synt_C"/>
    <property type="match status" value="1"/>
</dbReference>
<organism evidence="2 3">
    <name type="scientific">Mycobacterium kansasii 662</name>
    <dbReference type="NCBI Taxonomy" id="1299326"/>
    <lineage>
        <taxon>Bacteria</taxon>
        <taxon>Bacillati</taxon>
        <taxon>Actinomycetota</taxon>
        <taxon>Actinomycetes</taxon>
        <taxon>Mycobacteriales</taxon>
        <taxon>Mycobacteriaceae</taxon>
        <taxon>Mycobacterium</taxon>
    </lineage>
</organism>
<accession>X7XPZ0</accession>
<proteinExistence type="predicted"/>
<name>X7XPZ0_MYCKA</name>
<protein>
    <submittedName>
        <fullName evidence="2">Beta-ketoacyl synthase, C-terminal domain protein</fullName>
    </submittedName>
</protein>
<evidence type="ECO:0000313" key="2">
    <source>
        <dbReference type="EMBL" id="ETZ96312.1"/>
    </source>
</evidence>
<dbReference type="SUPFAM" id="SSF53901">
    <property type="entry name" value="Thiolase-like"/>
    <property type="match status" value="1"/>
</dbReference>
<reference evidence="2 3" key="1">
    <citation type="submission" date="2013-12" db="EMBL/GenBank/DDBJ databases">
        <authorList>
            <person name="Brown-Elliot B."/>
            <person name="Wallace R."/>
            <person name="Lenaerts A."/>
            <person name="Ordway D."/>
            <person name="DeGroote M.A."/>
            <person name="Parker T."/>
            <person name="Sizemore C."/>
            <person name="Tallon L.J."/>
            <person name="Sadzewicz L.K."/>
            <person name="Sengamalay N."/>
            <person name="Fraser C.M."/>
            <person name="Hine E."/>
            <person name="Shefchek K.A."/>
            <person name="Das S.P."/>
            <person name="Tettelin H."/>
        </authorList>
    </citation>
    <scope>NUCLEOTIDE SEQUENCE [LARGE SCALE GENOMIC DNA]</scope>
    <source>
        <strain evidence="2 3">662</strain>
    </source>
</reference>
<sequence>MKTKIGHLEAARRIAGFIKAALAVQHATIPPICISRNGIQRIDAAADADFVPARARHGGPPEG</sequence>
<dbReference type="PATRIC" id="fig|1299326.3.peg.6746"/>
<evidence type="ECO:0000313" key="3">
    <source>
        <dbReference type="Proteomes" id="UP000020561"/>
    </source>
</evidence>
<evidence type="ECO:0000259" key="1">
    <source>
        <dbReference type="Pfam" id="PF02801"/>
    </source>
</evidence>
<dbReference type="AlphaFoldDB" id="X7XPZ0"/>
<dbReference type="Gene3D" id="3.40.47.10">
    <property type="match status" value="1"/>
</dbReference>
<gene>
    <name evidence="2" type="ORF">I545_7038</name>
</gene>